<dbReference type="PANTHER" id="PTHR38444">
    <property type="entry name" value="ENTEROBACTIN BIOSYNTHESIS PROTEIN YBDZ"/>
    <property type="match status" value="1"/>
</dbReference>
<evidence type="ECO:0000313" key="2">
    <source>
        <dbReference type="EMBL" id="GAA1401388.1"/>
    </source>
</evidence>
<sequence>MSDTPWTVLVNDEEQHALHPAGLPAPDGWRPAGFTGTEAACESWVDAHWTDLRPLSLRQGG</sequence>
<name>A0ABN1Y960_9ACTN</name>
<dbReference type="InterPro" id="IPR037407">
    <property type="entry name" value="MLP_fam"/>
</dbReference>
<dbReference type="RefSeq" id="WP_344338412.1">
    <property type="nucleotide sequence ID" value="NZ_BAAAKJ010000238.1"/>
</dbReference>
<dbReference type="InterPro" id="IPR038020">
    <property type="entry name" value="MbtH-like_sf"/>
</dbReference>
<gene>
    <name evidence="2" type="ORF">GCM10009639_43600</name>
</gene>
<dbReference type="SUPFAM" id="SSF160582">
    <property type="entry name" value="MbtH-like"/>
    <property type="match status" value="1"/>
</dbReference>
<reference evidence="2 3" key="1">
    <citation type="journal article" date="2019" name="Int. J. Syst. Evol. Microbiol.">
        <title>The Global Catalogue of Microorganisms (GCM) 10K type strain sequencing project: providing services to taxonomists for standard genome sequencing and annotation.</title>
        <authorList>
            <consortium name="The Broad Institute Genomics Platform"/>
            <consortium name="The Broad Institute Genome Sequencing Center for Infectious Disease"/>
            <person name="Wu L."/>
            <person name="Ma J."/>
        </authorList>
    </citation>
    <scope>NUCLEOTIDE SEQUENCE [LARGE SCALE GENOMIC DNA]</scope>
    <source>
        <strain evidence="2 3">JCM 12393</strain>
    </source>
</reference>
<protein>
    <submittedName>
        <fullName evidence="2">MbtH family protein</fullName>
    </submittedName>
</protein>
<keyword evidence="3" id="KW-1185">Reference proteome</keyword>
<comment type="caution">
    <text evidence="2">The sequence shown here is derived from an EMBL/GenBank/DDBJ whole genome shotgun (WGS) entry which is preliminary data.</text>
</comment>
<dbReference type="PANTHER" id="PTHR38444:SF1">
    <property type="entry name" value="ENTEROBACTIN BIOSYNTHESIS PROTEIN YBDZ"/>
    <property type="match status" value="1"/>
</dbReference>
<dbReference type="Pfam" id="PF03621">
    <property type="entry name" value="MbtH"/>
    <property type="match status" value="1"/>
</dbReference>
<dbReference type="Proteomes" id="UP001499863">
    <property type="component" value="Unassembled WGS sequence"/>
</dbReference>
<evidence type="ECO:0000313" key="3">
    <source>
        <dbReference type="Proteomes" id="UP001499863"/>
    </source>
</evidence>
<accession>A0ABN1Y960</accession>
<dbReference type="EMBL" id="BAAAKJ010000238">
    <property type="protein sequence ID" value="GAA1401388.1"/>
    <property type="molecule type" value="Genomic_DNA"/>
</dbReference>
<evidence type="ECO:0000259" key="1">
    <source>
        <dbReference type="SMART" id="SM00923"/>
    </source>
</evidence>
<dbReference type="InterPro" id="IPR005153">
    <property type="entry name" value="MbtH-like_dom"/>
</dbReference>
<dbReference type="Gene3D" id="3.90.820.10">
    <property type="entry name" value="Structural Genomics, Unknown Function 30-nov-00 1gh9 Mol_id"/>
    <property type="match status" value="1"/>
</dbReference>
<organism evidence="2 3">
    <name type="scientific">Kitasatospora putterlickiae</name>
    <dbReference type="NCBI Taxonomy" id="221725"/>
    <lineage>
        <taxon>Bacteria</taxon>
        <taxon>Bacillati</taxon>
        <taxon>Actinomycetota</taxon>
        <taxon>Actinomycetes</taxon>
        <taxon>Kitasatosporales</taxon>
        <taxon>Streptomycetaceae</taxon>
        <taxon>Kitasatospora</taxon>
    </lineage>
</organism>
<dbReference type="SMART" id="SM00923">
    <property type="entry name" value="MbtH"/>
    <property type="match status" value="1"/>
</dbReference>
<proteinExistence type="predicted"/>
<feature type="domain" description="MbtH-like" evidence="1">
    <location>
        <begin position="1"/>
        <end position="47"/>
    </location>
</feature>